<dbReference type="InterPro" id="IPR002716">
    <property type="entry name" value="PIN_dom"/>
</dbReference>
<protein>
    <submittedName>
        <fullName evidence="2">Nucleic acid-binding protein, contains PIN domain</fullName>
    </submittedName>
</protein>
<dbReference type="Proteomes" id="UP000180235">
    <property type="component" value="Chromosome"/>
</dbReference>
<name>A0A1J0A9J8_9CYAN</name>
<dbReference type="PANTHER" id="PTHR42188:SF1">
    <property type="entry name" value="23S RRNA-SPECIFIC ENDONUCLEASE VAPC20"/>
    <property type="match status" value="1"/>
</dbReference>
<dbReference type="GO" id="GO:0004521">
    <property type="term" value="F:RNA endonuclease activity"/>
    <property type="evidence" value="ECO:0007669"/>
    <property type="project" value="InterPro"/>
</dbReference>
<dbReference type="SUPFAM" id="SSF88723">
    <property type="entry name" value="PIN domain-like"/>
    <property type="match status" value="1"/>
</dbReference>
<gene>
    <name evidence="2" type="ORF">GlitD10_0299</name>
</gene>
<dbReference type="RefSeq" id="WP_071453314.1">
    <property type="nucleotide sequence ID" value="NZ_CP017675.1"/>
</dbReference>
<dbReference type="InterPro" id="IPR039018">
    <property type="entry name" value="VapC20-like"/>
</dbReference>
<dbReference type="Gene3D" id="3.40.50.1010">
    <property type="entry name" value="5'-nuclease"/>
    <property type="match status" value="1"/>
</dbReference>
<dbReference type="PANTHER" id="PTHR42188">
    <property type="entry name" value="23S RRNA-SPECIFIC ENDONUCLEASE VAPC20"/>
    <property type="match status" value="1"/>
</dbReference>
<evidence type="ECO:0000313" key="3">
    <source>
        <dbReference type="Proteomes" id="UP000180235"/>
    </source>
</evidence>
<dbReference type="KEGG" id="glt:GlitD10_0299"/>
<keyword evidence="3" id="KW-1185">Reference proteome</keyword>
<organism evidence="2 3">
    <name type="scientific">Gloeomargarita lithophora Alchichica-D10</name>
    <dbReference type="NCBI Taxonomy" id="1188229"/>
    <lineage>
        <taxon>Bacteria</taxon>
        <taxon>Bacillati</taxon>
        <taxon>Cyanobacteriota</taxon>
        <taxon>Cyanophyceae</taxon>
        <taxon>Gloeomargaritales</taxon>
        <taxon>Gloeomargaritaceae</taxon>
        <taxon>Gloeomargarita</taxon>
    </lineage>
</organism>
<dbReference type="EMBL" id="CP017675">
    <property type="protein sequence ID" value="APB32606.1"/>
    <property type="molecule type" value="Genomic_DNA"/>
</dbReference>
<dbReference type="InterPro" id="IPR029060">
    <property type="entry name" value="PIN-like_dom_sf"/>
</dbReference>
<reference evidence="2 3" key="1">
    <citation type="submission" date="2016-10" db="EMBL/GenBank/DDBJ databases">
        <title>Description of Gloeomargarita lithophora gen. nov., sp. nov., a thylakoid-bearing basal-branching cyanobacterium with intracellular carbonates, and proposal for Gloeomargaritales ord. nov.</title>
        <authorList>
            <person name="Moreira D."/>
            <person name="Tavera R."/>
            <person name="Benzerara K."/>
            <person name="Skouri-Panet F."/>
            <person name="Couradeau E."/>
            <person name="Gerard E."/>
            <person name="Loussert C."/>
            <person name="Novelo E."/>
            <person name="Zivanovic Y."/>
            <person name="Lopez-Garcia P."/>
        </authorList>
    </citation>
    <scope>NUCLEOTIDE SEQUENCE [LARGE SCALE GENOMIC DNA]</scope>
    <source>
        <strain evidence="2 3">D10</strain>
    </source>
</reference>
<dbReference type="OrthoDB" id="164456at2"/>
<evidence type="ECO:0000313" key="2">
    <source>
        <dbReference type="EMBL" id="APB32606.1"/>
    </source>
</evidence>
<feature type="domain" description="PIN" evidence="1">
    <location>
        <begin position="4"/>
        <end position="131"/>
    </location>
</feature>
<dbReference type="Pfam" id="PF01850">
    <property type="entry name" value="PIN"/>
    <property type="match status" value="1"/>
</dbReference>
<accession>A0A1J0A9J8</accession>
<evidence type="ECO:0000259" key="1">
    <source>
        <dbReference type="Pfam" id="PF01850"/>
    </source>
</evidence>
<dbReference type="GO" id="GO:0016075">
    <property type="term" value="P:rRNA catabolic process"/>
    <property type="evidence" value="ECO:0007669"/>
    <property type="project" value="TreeGrafter"/>
</dbReference>
<dbReference type="AlphaFoldDB" id="A0A1J0A9J8"/>
<proteinExistence type="predicted"/>
<dbReference type="STRING" id="1188229.GlitD10_0299"/>
<sequence length="140" mass="15794">MAKVFLDSAFAIALSAHTDQFHSRALRLAEQLEASKTQMITTRAVLLEIGNALSKVRYRLAAVSLLEAIETDSCIEIIPLSEELYTSAFSLFRTRPDKEWGLVDCISFIVMQERGITDALTTDEHFRQMGFRPLLRESTP</sequence>